<comment type="caution">
    <text evidence="1">The sequence shown here is derived from an EMBL/GenBank/DDBJ whole genome shotgun (WGS) entry which is preliminary data.</text>
</comment>
<sequence length="172" mass="18751">MKHVFSVLSVTCVAFFTIFLSTTNVSCKKGDTGPKGDTGVANMIYSAWQDVSYTRQVPQPGDTIWSASISAPKLTKDVIDKGEIKVYINFGTPTSPDISPIPYFDGGVIINPDFEVGSINLISNVNAGTTTSAGNKYFQYRYILITGSVPARKDASYWNNYQQVAKDLGIKD</sequence>
<gene>
    <name evidence="1" type="ORF">A3860_16075</name>
</gene>
<dbReference type="AlphaFoldDB" id="A0A1V9G3I0"/>
<name>A0A1V9G3I0_9BACT</name>
<evidence type="ECO:0000313" key="2">
    <source>
        <dbReference type="Proteomes" id="UP000192796"/>
    </source>
</evidence>
<proteinExistence type="predicted"/>
<reference evidence="1 2" key="1">
    <citation type="submission" date="2016-03" db="EMBL/GenBank/DDBJ databases">
        <title>Niastella vici sp. nov., isolated from farmland soil.</title>
        <authorList>
            <person name="Chen L."/>
            <person name="Wang D."/>
            <person name="Yang S."/>
            <person name="Wang G."/>
        </authorList>
    </citation>
    <scope>NUCLEOTIDE SEQUENCE [LARGE SCALE GENOMIC DNA]</scope>
    <source>
        <strain evidence="1 2">DJ57</strain>
    </source>
</reference>
<dbReference type="Proteomes" id="UP000192796">
    <property type="component" value="Unassembled WGS sequence"/>
</dbReference>
<dbReference type="OrthoDB" id="956932at2"/>
<protein>
    <submittedName>
        <fullName evidence="1">Uncharacterized protein</fullName>
    </submittedName>
</protein>
<evidence type="ECO:0000313" key="1">
    <source>
        <dbReference type="EMBL" id="OQP65189.1"/>
    </source>
</evidence>
<dbReference type="EMBL" id="LVYD01000024">
    <property type="protein sequence ID" value="OQP65189.1"/>
    <property type="molecule type" value="Genomic_DNA"/>
</dbReference>
<accession>A0A1V9G3I0</accession>
<dbReference type="RefSeq" id="WP_081145964.1">
    <property type="nucleotide sequence ID" value="NZ_LVYD01000024.1"/>
</dbReference>
<dbReference type="STRING" id="1703345.A3860_16075"/>
<keyword evidence="2" id="KW-1185">Reference proteome</keyword>
<organism evidence="1 2">
    <name type="scientific">Niastella vici</name>
    <dbReference type="NCBI Taxonomy" id="1703345"/>
    <lineage>
        <taxon>Bacteria</taxon>
        <taxon>Pseudomonadati</taxon>
        <taxon>Bacteroidota</taxon>
        <taxon>Chitinophagia</taxon>
        <taxon>Chitinophagales</taxon>
        <taxon>Chitinophagaceae</taxon>
        <taxon>Niastella</taxon>
    </lineage>
</organism>